<evidence type="ECO:0000313" key="2">
    <source>
        <dbReference type="EMBL" id="MBW30182.1"/>
    </source>
</evidence>
<proteinExistence type="predicted"/>
<keyword evidence="1" id="KW-0472">Membrane</keyword>
<evidence type="ECO:0000256" key="1">
    <source>
        <dbReference type="SAM" id="Phobius"/>
    </source>
</evidence>
<reference evidence="2" key="1">
    <citation type="submission" date="2018-01" db="EMBL/GenBank/DDBJ databases">
        <title>An insight into the sialome of Amazonian anophelines.</title>
        <authorList>
            <person name="Ribeiro J.M."/>
            <person name="Scarpassa V."/>
            <person name="Calvo E."/>
        </authorList>
    </citation>
    <scope>NUCLEOTIDE SEQUENCE</scope>
    <source>
        <tissue evidence="2">Salivary glands</tissue>
    </source>
</reference>
<name>A0A2M3ZNW5_9DIPT</name>
<organism evidence="2">
    <name type="scientific">Anopheles braziliensis</name>
    <dbReference type="NCBI Taxonomy" id="58242"/>
    <lineage>
        <taxon>Eukaryota</taxon>
        <taxon>Metazoa</taxon>
        <taxon>Ecdysozoa</taxon>
        <taxon>Arthropoda</taxon>
        <taxon>Hexapoda</taxon>
        <taxon>Insecta</taxon>
        <taxon>Pterygota</taxon>
        <taxon>Neoptera</taxon>
        <taxon>Endopterygota</taxon>
        <taxon>Diptera</taxon>
        <taxon>Nematocera</taxon>
        <taxon>Culicoidea</taxon>
        <taxon>Culicidae</taxon>
        <taxon>Anophelinae</taxon>
        <taxon>Anopheles</taxon>
    </lineage>
</organism>
<sequence>MALAIRLNFLCRYLRFDGGQLLLAVTLLFVEATLATSTTFALLLLLATFAVDASGTIFGAWDFLSSVNKASPASSRLGRGLAEYCCKNCR</sequence>
<keyword evidence="1" id="KW-0812">Transmembrane</keyword>
<dbReference type="AlphaFoldDB" id="A0A2M3ZNW5"/>
<protein>
    <submittedName>
        <fullName evidence="2">Putative secreted peptide</fullName>
    </submittedName>
</protein>
<accession>A0A2M3ZNW5</accession>
<feature type="transmembrane region" description="Helical" evidence="1">
    <location>
        <begin position="21"/>
        <end position="51"/>
    </location>
</feature>
<keyword evidence="1" id="KW-1133">Transmembrane helix</keyword>
<dbReference type="EMBL" id="GGFM01009431">
    <property type="protein sequence ID" value="MBW30182.1"/>
    <property type="molecule type" value="Transcribed_RNA"/>
</dbReference>